<dbReference type="EMBL" id="HBHW01031491">
    <property type="protein sequence ID" value="CAE0056191.1"/>
    <property type="molecule type" value="Transcribed_RNA"/>
</dbReference>
<reference evidence="2" key="1">
    <citation type="submission" date="2021-01" db="EMBL/GenBank/DDBJ databases">
        <authorList>
            <person name="Corre E."/>
            <person name="Pelletier E."/>
            <person name="Niang G."/>
            <person name="Scheremetjew M."/>
            <person name="Finn R."/>
            <person name="Kale V."/>
            <person name="Holt S."/>
            <person name="Cochrane G."/>
            <person name="Meng A."/>
            <person name="Brown T."/>
            <person name="Cohen L."/>
        </authorList>
    </citation>
    <scope>NUCLEOTIDE SEQUENCE</scope>
    <source>
        <strain evidence="2">CCMP 769</strain>
    </source>
</reference>
<protein>
    <submittedName>
        <fullName evidence="2">Uncharacterized protein</fullName>
    </submittedName>
</protein>
<proteinExistence type="predicted"/>
<gene>
    <name evidence="2" type="ORF">RMAR00112_LOCUS24233</name>
</gene>
<feature type="region of interest" description="Disordered" evidence="1">
    <location>
        <begin position="67"/>
        <end position="98"/>
    </location>
</feature>
<evidence type="ECO:0000256" key="1">
    <source>
        <dbReference type="SAM" id="MobiDB-lite"/>
    </source>
</evidence>
<name>A0A7S2ZZ06_9RHOD</name>
<sequence length="120" mass="12997">MSPVCVQPTLLCIPVSEVSIGSRVSAGHSRNTQSAKTASPALYSIVGLPFWHGRVILTPFTITKPYKPSRNSQLQVSVGLRQLSDDESKKPASRPRATCSFRFRAGAQKIPDDIPSTDDS</sequence>
<accession>A0A7S2ZZ06</accession>
<evidence type="ECO:0000313" key="2">
    <source>
        <dbReference type="EMBL" id="CAE0056191.1"/>
    </source>
</evidence>
<dbReference type="AlphaFoldDB" id="A0A7S2ZZ06"/>
<organism evidence="2">
    <name type="scientific">Rhodosorus marinus</name>
    <dbReference type="NCBI Taxonomy" id="101924"/>
    <lineage>
        <taxon>Eukaryota</taxon>
        <taxon>Rhodophyta</taxon>
        <taxon>Stylonematophyceae</taxon>
        <taxon>Stylonematales</taxon>
        <taxon>Stylonemataceae</taxon>
        <taxon>Rhodosorus</taxon>
    </lineage>
</organism>